<accession>A0AC61L0D6</accession>
<evidence type="ECO:0000313" key="2">
    <source>
        <dbReference type="Proteomes" id="UP000248329"/>
    </source>
</evidence>
<proteinExistence type="predicted"/>
<organism evidence="1 2">
    <name type="scientific">Candidatus Methanogaster sp</name>
    <dbReference type="NCBI Taxonomy" id="3386292"/>
    <lineage>
        <taxon>Archaea</taxon>
        <taxon>Methanobacteriati</taxon>
        <taxon>Methanobacteriota</taxon>
        <taxon>Stenosarchaea group</taxon>
        <taxon>Methanomicrobia</taxon>
        <taxon>Methanosarcinales</taxon>
        <taxon>ANME-2 cluster</taxon>
        <taxon>Candidatus Methanogasteraceae</taxon>
        <taxon>Candidatus Methanogaster</taxon>
    </lineage>
</organism>
<comment type="caution">
    <text evidence="1">The sequence shown here is derived from an EMBL/GenBank/DDBJ whole genome shotgun (WGS) entry which is preliminary data.</text>
</comment>
<name>A0AC61L0D6_9EURY</name>
<protein>
    <submittedName>
        <fullName evidence="1">Uncharacterized protein</fullName>
    </submittedName>
</protein>
<sequence>MKRKLKTYLDTSVISALFDARNPERKSLTESFFEQIESFDPFISEITVAEIERTPDPTLRSNMKEVALQLTMLPLTDDVKRLADEYVRYGAVPESHLEDAYHIAVAVINEMDCILSWNFRHIVRLKTRDIVKMVNTVNAFRHIEITTPAELL</sequence>
<dbReference type="EMBL" id="PQXF01000029">
    <property type="protein sequence ID" value="PXF59062.1"/>
    <property type="molecule type" value="Genomic_DNA"/>
</dbReference>
<reference evidence="1" key="1">
    <citation type="submission" date="2018-01" db="EMBL/GenBank/DDBJ databases">
        <authorList>
            <person name="Krukenberg V."/>
        </authorList>
    </citation>
    <scope>NUCLEOTIDE SEQUENCE</scope>
    <source>
        <strain evidence="1">E20ANME2</strain>
    </source>
</reference>
<gene>
    <name evidence="1" type="ORF">C4B59_12305</name>
</gene>
<dbReference type="Proteomes" id="UP000248329">
    <property type="component" value="Unassembled WGS sequence"/>
</dbReference>
<evidence type="ECO:0000313" key="1">
    <source>
        <dbReference type="EMBL" id="PXF59062.1"/>
    </source>
</evidence>